<reference evidence="3 4" key="1">
    <citation type="submission" date="2015-03" db="EMBL/GenBank/DDBJ databases">
        <title>Genome assembly of Sandaracinus amylolyticus DSM 53668.</title>
        <authorList>
            <person name="Sharma G."/>
            <person name="Subramanian S."/>
        </authorList>
    </citation>
    <scope>NUCLEOTIDE SEQUENCE [LARGE SCALE GENOMIC DNA]</scope>
    <source>
        <strain evidence="3 4">DSM 53668</strain>
    </source>
</reference>
<dbReference type="Proteomes" id="UP000034883">
    <property type="component" value="Chromosome"/>
</dbReference>
<sequence>MTKNDNTIWIARATVVLAMLAVGAGCGGDDDSGTSETDSGVGPGQEDGGTRVDGGTNVPDEDAGAGEDAGSSDAGSVGEDGGPPYPSLPPVLSVSGCQALAIGPLCSVTQDGDALSANCSGRVLTGTVSESGNVALAADPWTTSEGATAMLACTGRFVLGQLTATCTRTTTAVGETPAGEQTCNLLSDRDVLPGVTCLELPPRLDDVVLCVEGDARGGATITAGTCRVIQDGCAFQAECADDLVLTGTVTRTGISFSQRLEALADAQTPSGGGSPAFMAGDIVAHSCTATLEGTTLSGSCGAGRAGRGGADTSVCAISGAQVAPPTCDLVAPASETLFALHSCDELRNGVGGEPGIGEPVCAFRQNNCIWEVNCGNNPLLTFSGRIAPGDDSVRWHLLTGTPCEIGFDDAGNLEGECTVPGEEACMLRSIDAVPGGETCPAAVNDAEFTSRGCGAAIDCRIAVQHQCAFMALCSFTTRFPDVVIAGRSSYVDGRPHLAFNGLTDWQCYVDQATTDEITSGDRVTGEWYGQCVNPSGGMCRNNYNPATGTGFRGLQVFFESSAE</sequence>
<feature type="region of interest" description="Disordered" evidence="1">
    <location>
        <begin position="28"/>
        <end position="89"/>
    </location>
</feature>
<dbReference type="KEGG" id="samy:DB32_005877"/>
<evidence type="ECO:0000256" key="2">
    <source>
        <dbReference type="SAM" id="SignalP"/>
    </source>
</evidence>
<evidence type="ECO:0000313" key="3">
    <source>
        <dbReference type="EMBL" id="AKF08728.1"/>
    </source>
</evidence>
<protein>
    <submittedName>
        <fullName evidence="3">Uncharacterized protein</fullName>
    </submittedName>
</protein>
<keyword evidence="2" id="KW-0732">Signal</keyword>
<evidence type="ECO:0000256" key="1">
    <source>
        <dbReference type="SAM" id="MobiDB-lite"/>
    </source>
</evidence>
<feature type="chain" id="PRO_5002512513" evidence="2">
    <location>
        <begin position="25"/>
        <end position="563"/>
    </location>
</feature>
<dbReference type="STRING" id="927083.DB32_005877"/>
<organism evidence="3 4">
    <name type="scientific">Sandaracinus amylolyticus</name>
    <dbReference type="NCBI Taxonomy" id="927083"/>
    <lineage>
        <taxon>Bacteria</taxon>
        <taxon>Pseudomonadati</taxon>
        <taxon>Myxococcota</taxon>
        <taxon>Polyangia</taxon>
        <taxon>Polyangiales</taxon>
        <taxon>Sandaracinaceae</taxon>
        <taxon>Sandaracinus</taxon>
    </lineage>
</organism>
<proteinExistence type="predicted"/>
<feature type="compositionally biased region" description="Low complexity" evidence="1">
    <location>
        <begin position="66"/>
        <end position="77"/>
    </location>
</feature>
<name>A0A0F6YKZ7_9BACT</name>
<dbReference type="AlphaFoldDB" id="A0A0F6YKZ7"/>
<keyword evidence="4" id="KW-1185">Reference proteome</keyword>
<evidence type="ECO:0000313" key="4">
    <source>
        <dbReference type="Proteomes" id="UP000034883"/>
    </source>
</evidence>
<dbReference type="RefSeq" id="WP_157069506.1">
    <property type="nucleotide sequence ID" value="NZ_CP011125.1"/>
</dbReference>
<dbReference type="PROSITE" id="PS51257">
    <property type="entry name" value="PROKAR_LIPOPROTEIN"/>
    <property type="match status" value="1"/>
</dbReference>
<gene>
    <name evidence="3" type="ORF">DB32_005877</name>
</gene>
<accession>A0A0F6YKZ7</accession>
<dbReference type="EMBL" id="CP011125">
    <property type="protein sequence ID" value="AKF08728.1"/>
    <property type="molecule type" value="Genomic_DNA"/>
</dbReference>
<feature type="signal peptide" evidence="2">
    <location>
        <begin position="1"/>
        <end position="24"/>
    </location>
</feature>